<evidence type="ECO:0008006" key="2">
    <source>
        <dbReference type="Google" id="ProtNLM"/>
    </source>
</evidence>
<dbReference type="HOGENOM" id="CLU_1333986_0_0_1"/>
<dbReference type="EMBL" id="HG670306">
    <property type="protein sequence ID" value="CDM85316.1"/>
    <property type="molecule type" value="Genomic_DNA"/>
</dbReference>
<evidence type="ECO:0000313" key="1">
    <source>
        <dbReference type="EMBL" id="CDM85316.1"/>
    </source>
</evidence>
<organism evidence="1">
    <name type="scientific">Triticum aestivum</name>
    <name type="common">Wheat</name>
    <dbReference type="NCBI Taxonomy" id="4565"/>
    <lineage>
        <taxon>Eukaryota</taxon>
        <taxon>Viridiplantae</taxon>
        <taxon>Streptophyta</taxon>
        <taxon>Embryophyta</taxon>
        <taxon>Tracheophyta</taxon>
        <taxon>Spermatophyta</taxon>
        <taxon>Magnoliopsida</taxon>
        <taxon>Liliopsida</taxon>
        <taxon>Poales</taxon>
        <taxon>Poaceae</taxon>
        <taxon>BOP clade</taxon>
        <taxon>Pooideae</taxon>
        <taxon>Triticodae</taxon>
        <taxon>Triticeae</taxon>
        <taxon>Triticinae</taxon>
        <taxon>Triticum</taxon>
    </lineage>
</organism>
<protein>
    <recommendedName>
        <fullName evidence="2">DUF1618 domain-containing protein</fullName>
    </recommendedName>
</protein>
<proteinExistence type="predicted"/>
<name>A0A077S676_WHEAT</name>
<reference evidence="1" key="1">
    <citation type="journal article" date="2014" name="Science">
        <title>Structural and functional partitioning of bread wheat chromosome 3B.</title>
        <authorList>
            <person name="Choulet F."/>
            <person name="Alberti A."/>
            <person name="Theil S."/>
            <person name="Glover N."/>
            <person name="Barbe V."/>
            <person name="Daron J."/>
            <person name="Pingault L."/>
            <person name="Sourdille P."/>
            <person name="Couloux A."/>
            <person name="Paux E."/>
            <person name="Leroy P."/>
            <person name="Mangenot S."/>
            <person name="Guilhot N."/>
            <person name="Le Gouis J."/>
            <person name="Balfourier F."/>
            <person name="Alaux M."/>
            <person name="Jamilloux V."/>
            <person name="Poulain J."/>
            <person name="Durand C."/>
            <person name="Bellec A."/>
            <person name="Gaspin C."/>
            <person name="Safar J."/>
            <person name="Dolezel J."/>
            <person name="Rogers J."/>
            <person name="Vandepoele K."/>
            <person name="Aury J.M."/>
            <person name="Mayer K."/>
            <person name="Berges H."/>
            <person name="Quesneville H."/>
            <person name="Wincker P."/>
            <person name="Feuillet C."/>
        </authorList>
    </citation>
    <scope>NUCLEOTIDE SEQUENCE</scope>
</reference>
<gene>
    <name evidence="1" type="ORF">TRAES_3BF114600030CFD_c1</name>
</gene>
<dbReference type="ExpressionAtlas" id="A0A077S676">
    <property type="expression patterns" value="baseline"/>
</dbReference>
<sequence>MPAMAAAAQEQWYILYAVPDVGDDVMETVPLPSHRSVACGVASPTGDFEYPYIAAADRSGFLLLCGHTAVGLTLYVCDPCFRRTLGVFPHDDGINCRHCVGETCFTLFCTVDQYSWVEKEPDCSSIFSVDLQNGSVVQWGKFEGLGMPDGPDLSSRLVHAWQFPPELAEYRPLPGTISCPLCVKCLHVNLRVNMINCLVAAFWQAT</sequence>
<dbReference type="AlphaFoldDB" id="A0A077S676"/>
<accession>A0A077S676</accession>